<evidence type="ECO:0000259" key="4">
    <source>
        <dbReference type="Pfam" id="PF13613"/>
    </source>
</evidence>
<organism evidence="5 6">
    <name type="scientific">Cotesia congregata</name>
    <name type="common">Parasitoid wasp</name>
    <name type="synonym">Apanteles congregatus</name>
    <dbReference type="NCBI Taxonomy" id="51543"/>
    <lineage>
        <taxon>Eukaryota</taxon>
        <taxon>Metazoa</taxon>
        <taxon>Ecdysozoa</taxon>
        <taxon>Arthropoda</taxon>
        <taxon>Hexapoda</taxon>
        <taxon>Insecta</taxon>
        <taxon>Pterygota</taxon>
        <taxon>Neoptera</taxon>
        <taxon>Endopterygota</taxon>
        <taxon>Hymenoptera</taxon>
        <taxon>Apocrita</taxon>
        <taxon>Ichneumonoidea</taxon>
        <taxon>Braconidae</taxon>
        <taxon>Microgastrinae</taxon>
        <taxon>Cotesia</taxon>
    </lineage>
</organism>
<dbReference type="OrthoDB" id="7695469at2759"/>
<accession>A0A8J2MS91</accession>
<dbReference type="PANTHER" id="PTHR23080:SF143">
    <property type="entry name" value="SI:DKEY-56D12.4"/>
    <property type="match status" value="1"/>
</dbReference>
<evidence type="ECO:0000256" key="1">
    <source>
        <dbReference type="ARBA" id="ARBA00001968"/>
    </source>
</evidence>
<name>A0A8J2MS91_COTCN</name>
<comment type="caution">
    <text evidence="5">The sequence shown here is derived from an EMBL/GenBank/DDBJ whole genome shotgun (WGS) entry which is preliminary data.</text>
</comment>
<dbReference type="GO" id="GO:0046872">
    <property type="term" value="F:metal ion binding"/>
    <property type="evidence" value="ECO:0007669"/>
    <property type="project" value="UniProtKB-KW"/>
</dbReference>
<sequence length="479" mass="54215">FDGSPWYPKPSDHICSDHFVGGKKSEEELSPSYIPTIFPSIYGSSTVNTSTALNRHKRFMERRIKKQNLTTAVPSENDKFVSRNNEIIIDNLADRCYSTNVKKISQATQVNIFFEPIEMAKTFICNRYIYNDKNDAEVQTSITEHIESKWKIPTKNFSEKSCGTDHMIRVDKCVATGNKCFCGFKSIRKDDQLMELAGVTFNNFDFLLKKMSSMNKCLISNEDRLLIFLMKIKTGLTFSTLSALFDVHRTTISRIFHTTLQNLVSATTNLIYWPDSETLKATMPAFFRLNYGNTRVIIDCVEFKIEVPASIDNSVYRCPNNDKAFTAKILIGITPGGFLCFKSKAVGARITNSQLIVDSGLINNLKGGDVILTGKKCYGINAAIYQSEKQIKVVTPKISEDKTNCQRAEPEKPNSNVAKVQIHIKKMIESLKVYKVLDNIPENLFDHVDDIIHICCVLVNLNKEKVNIVIKHSQPIELL</sequence>
<reference evidence="5" key="1">
    <citation type="submission" date="2021-04" db="EMBL/GenBank/DDBJ databases">
        <authorList>
            <person name="Chebbi M.A.C M."/>
        </authorList>
    </citation>
    <scope>NUCLEOTIDE SEQUENCE</scope>
</reference>
<evidence type="ECO:0000313" key="6">
    <source>
        <dbReference type="Proteomes" id="UP000786811"/>
    </source>
</evidence>
<dbReference type="Pfam" id="PF13359">
    <property type="entry name" value="DDE_Tnp_4"/>
    <property type="match status" value="1"/>
</dbReference>
<gene>
    <name evidence="5" type="ORF">HICCMSTLAB_LOCUS6365</name>
</gene>
<feature type="domain" description="DDE Tnp4" evidence="3">
    <location>
        <begin position="298"/>
        <end position="460"/>
    </location>
</feature>
<comment type="cofactor">
    <cofactor evidence="1">
        <name>a divalent metal cation</name>
        <dbReference type="ChEBI" id="CHEBI:60240"/>
    </cofactor>
</comment>
<keyword evidence="2" id="KW-0479">Metal-binding</keyword>
<feature type="non-terminal residue" evidence="5">
    <location>
        <position position="1"/>
    </location>
</feature>
<dbReference type="Pfam" id="PF13613">
    <property type="entry name" value="HTH_Tnp_4"/>
    <property type="match status" value="1"/>
</dbReference>
<dbReference type="Proteomes" id="UP000786811">
    <property type="component" value="Unassembled WGS sequence"/>
</dbReference>
<protein>
    <submittedName>
        <fullName evidence="5">Uncharacterized protein</fullName>
    </submittedName>
</protein>
<evidence type="ECO:0000313" key="5">
    <source>
        <dbReference type="EMBL" id="CAG5092777.1"/>
    </source>
</evidence>
<evidence type="ECO:0000256" key="2">
    <source>
        <dbReference type="ARBA" id="ARBA00022723"/>
    </source>
</evidence>
<dbReference type="PANTHER" id="PTHR23080">
    <property type="entry name" value="THAP DOMAIN PROTEIN"/>
    <property type="match status" value="1"/>
</dbReference>
<dbReference type="EMBL" id="CAJNRD030001120">
    <property type="protein sequence ID" value="CAG5092777.1"/>
    <property type="molecule type" value="Genomic_DNA"/>
</dbReference>
<dbReference type="AlphaFoldDB" id="A0A8J2MS91"/>
<keyword evidence="6" id="KW-1185">Reference proteome</keyword>
<dbReference type="InterPro" id="IPR027805">
    <property type="entry name" value="Transposase_HTH_dom"/>
</dbReference>
<proteinExistence type="predicted"/>
<evidence type="ECO:0000259" key="3">
    <source>
        <dbReference type="Pfam" id="PF13359"/>
    </source>
</evidence>
<dbReference type="InterPro" id="IPR027806">
    <property type="entry name" value="HARBI1_dom"/>
</dbReference>
<feature type="domain" description="Transposase Helix-turn-helix" evidence="4">
    <location>
        <begin position="217"/>
        <end position="263"/>
    </location>
</feature>